<evidence type="ECO:0000256" key="1">
    <source>
        <dbReference type="ARBA" id="ARBA00022723"/>
    </source>
</evidence>
<feature type="region of interest" description="Disordered" evidence="6">
    <location>
        <begin position="216"/>
        <end position="300"/>
    </location>
</feature>
<keyword evidence="1" id="KW-0479">Metal-binding</keyword>
<feature type="compositionally biased region" description="Basic and acidic residues" evidence="6">
    <location>
        <begin position="194"/>
        <end position="203"/>
    </location>
</feature>
<feature type="compositionally biased region" description="Basic residues" evidence="6">
    <location>
        <begin position="153"/>
        <end position="176"/>
    </location>
</feature>
<dbReference type="GeneID" id="14912707"/>
<dbReference type="PROSITE" id="PS50089">
    <property type="entry name" value="ZF_RING_2"/>
    <property type="match status" value="1"/>
</dbReference>
<dbReference type="GO" id="GO:0061630">
    <property type="term" value="F:ubiquitin protein ligase activity"/>
    <property type="evidence" value="ECO:0007669"/>
    <property type="project" value="TreeGrafter"/>
</dbReference>
<feature type="compositionally biased region" description="Basic and acidic residues" evidence="6">
    <location>
        <begin position="252"/>
        <end position="278"/>
    </location>
</feature>
<dbReference type="SUPFAM" id="SSF57850">
    <property type="entry name" value="RING/U-box"/>
    <property type="match status" value="1"/>
</dbReference>
<dbReference type="GO" id="GO:0008270">
    <property type="term" value="F:zinc ion binding"/>
    <property type="evidence" value="ECO:0007669"/>
    <property type="project" value="UniProtKB-KW"/>
</dbReference>
<dbReference type="CDD" id="cd16463">
    <property type="entry name" value="RING-H2_PHR"/>
    <property type="match status" value="1"/>
</dbReference>
<evidence type="ECO:0000259" key="7">
    <source>
        <dbReference type="PROSITE" id="PS50089"/>
    </source>
</evidence>
<organism evidence="8 9">
    <name type="scientific">Acanthamoeba castellanii (strain ATCC 30010 / Neff)</name>
    <dbReference type="NCBI Taxonomy" id="1257118"/>
    <lineage>
        <taxon>Eukaryota</taxon>
        <taxon>Amoebozoa</taxon>
        <taxon>Discosea</taxon>
        <taxon>Longamoebia</taxon>
        <taxon>Centramoebida</taxon>
        <taxon>Acanthamoebidae</taxon>
        <taxon>Acanthamoeba</taxon>
    </lineage>
</organism>
<dbReference type="Pfam" id="PF01485">
    <property type="entry name" value="IBR"/>
    <property type="match status" value="1"/>
</dbReference>
<dbReference type="GO" id="GO:0005634">
    <property type="term" value="C:nucleus"/>
    <property type="evidence" value="ECO:0007669"/>
    <property type="project" value="TreeGrafter"/>
</dbReference>
<name>L8GJ68_ACACF</name>
<dbReference type="PANTHER" id="PTHR45943:SF2">
    <property type="entry name" value="RING-TYPE DOMAIN-CONTAINING PROTEIN"/>
    <property type="match status" value="1"/>
</dbReference>
<feature type="region of interest" description="Disordered" evidence="6">
    <location>
        <begin position="781"/>
        <end position="802"/>
    </location>
</feature>
<dbReference type="Proteomes" id="UP000011083">
    <property type="component" value="Unassembled WGS sequence"/>
</dbReference>
<feature type="domain" description="RING-type" evidence="7">
    <location>
        <begin position="876"/>
        <end position="928"/>
    </location>
</feature>
<dbReference type="STRING" id="1257118.L8GJ68"/>
<feature type="compositionally biased region" description="Basic residues" evidence="6">
    <location>
        <begin position="24"/>
        <end position="34"/>
    </location>
</feature>
<dbReference type="InterPro" id="IPR017907">
    <property type="entry name" value="Znf_RING_CS"/>
</dbReference>
<keyword evidence="2 5" id="KW-0863">Zinc-finger</keyword>
<dbReference type="KEGG" id="acan:ACA1_033770"/>
<dbReference type="SMART" id="SM01197">
    <property type="entry name" value="FANCL_C"/>
    <property type="match status" value="1"/>
</dbReference>
<dbReference type="InterPro" id="IPR001841">
    <property type="entry name" value="Znf_RING"/>
</dbReference>
<dbReference type="PANTHER" id="PTHR45943">
    <property type="entry name" value="E3 UBIQUITIN-PROTEIN LIGASE MYCBP2"/>
    <property type="match status" value="1"/>
</dbReference>
<dbReference type="OrthoDB" id="6050183at2759"/>
<feature type="compositionally biased region" description="Basic and acidic residues" evidence="6">
    <location>
        <begin position="509"/>
        <end position="537"/>
    </location>
</feature>
<dbReference type="VEuPathDB" id="AmoebaDB:ACA1_033770"/>
<proteinExistence type="predicted"/>
<reference evidence="8 9" key="1">
    <citation type="journal article" date="2013" name="Genome Biol.">
        <title>Genome of Acanthamoeba castellanii highlights extensive lateral gene transfer and early evolution of tyrosine kinase signaling.</title>
        <authorList>
            <person name="Clarke M."/>
            <person name="Lohan A.J."/>
            <person name="Liu B."/>
            <person name="Lagkouvardos I."/>
            <person name="Roy S."/>
            <person name="Zafar N."/>
            <person name="Bertelli C."/>
            <person name="Schilde C."/>
            <person name="Kianianmomeni A."/>
            <person name="Burglin T.R."/>
            <person name="Frech C."/>
            <person name="Turcotte B."/>
            <person name="Kopec K.O."/>
            <person name="Synnott J.M."/>
            <person name="Choo C."/>
            <person name="Paponov I."/>
            <person name="Finkler A."/>
            <person name="Soon Heng Tan C."/>
            <person name="Hutchins A.P."/>
            <person name="Weinmeier T."/>
            <person name="Rattei T."/>
            <person name="Chu J.S."/>
            <person name="Gimenez G."/>
            <person name="Irimia M."/>
            <person name="Rigden D.J."/>
            <person name="Fitzpatrick D.A."/>
            <person name="Lorenzo-Morales J."/>
            <person name="Bateman A."/>
            <person name="Chiu C.H."/>
            <person name="Tang P."/>
            <person name="Hegemann P."/>
            <person name="Fromm H."/>
            <person name="Raoult D."/>
            <person name="Greub G."/>
            <person name="Miranda-Saavedra D."/>
            <person name="Chen N."/>
            <person name="Nash P."/>
            <person name="Ginger M.L."/>
            <person name="Horn M."/>
            <person name="Schaap P."/>
            <person name="Caler L."/>
            <person name="Loftus B."/>
        </authorList>
    </citation>
    <scope>NUCLEOTIDE SEQUENCE [LARGE SCALE GENOMIC DNA]</scope>
    <source>
        <strain evidence="8 9">Neff</strain>
    </source>
</reference>
<feature type="region of interest" description="Disordered" evidence="6">
    <location>
        <begin position="509"/>
        <end position="547"/>
    </location>
</feature>
<feature type="compositionally biased region" description="Basic and acidic residues" evidence="6">
    <location>
        <begin position="140"/>
        <end position="152"/>
    </location>
</feature>
<dbReference type="PROSITE" id="PS00518">
    <property type="entry name" value="ZF_RING_1"/>
    <property type="match status" value="1"/>
</dbReference>
<dbReference type="SMART" id="SM00184">
    <property type="entry name" value="RING"/>
    <property type="match status" value="1"/>
</dbReference>
<evidence type="ECO:0000256" key="3">
    <source>
        <dbReference type="ARBA" id="ARBA00022786"/>
    </source>
</evidence>
<evidence type="ECO:0000256" key="5">
    <source>
        <dbReference type="PROSITE-ProRule" id="PRU00175"/>
    </source>
</evidence>
<evidence type="ECO:0000256" key="4">
    <source>
        <dbReference type="ARBA" id="ARBA00022833"/>
    </source>
</evidence>
<feature type="compositionally biased region" description="Basic and acidic residues" evidence="6">
    <location>
        <begin position="692"/>
        <end position="706"/>
    </location>
</feature>
<keyword evidence="9" id="KW-1185">Reference proteome</keyword>
<dbReference type="InterPro" id="IPR013083">
    <property type="entry name" value="Znf_RING/FYVE/PHD"/>
</dbReference>
<dbReference type="RefSeq" id="XP_004334239.1">
    <property type="nucleotide sequence ID" value="XM_004334191.1"/>
</dbReference>
<feature type="compositionally biased region" description="Basic and acidic residues" evidence="6">
    <location>
        <begin position="84"/>
        <end position="111"/>
    </location>
</feature>
<feature type="region of interest" description="Disordered" evidence="6">
    <location>
        <begin position="1"/>
        <end position="44"/>
    </location>
</feature>
<keyword evidence="4" id="KW-0862">Zinc</keyword>
<keyword evidence="3" id="KW-0833">Ubl conjugation pathway</keyword>
<feature type="region of interest" description="Disordered" evidence="6">
    <location>
        <begin position="72"/>
        <end position="203"/>
    </location>
</feature>
<dbReference type="GO" id="GO:0005886">
    <property type="term" value="C:plasma membrane"/>
    <property type="evidence" value="ECO:0007669"/>
    <property type="project" value="TreeGrafter"/>
</dbReference>
<gene>
    <name evidence="8" type="ORF">ACA1_033770</name>
</gene>
<dbReference type="Gene3D" id="3.30.40.10">
    <property type="entry name" value="Zinc/RING finger domain, C3HC4 (zinc finger)"/>
    <property type="match status" value="1"/>
</dbReference>
<evidence type="ECO:0000256" key="6">
    <source>
        <dbReference type="SAM" id="MobiDB-lite"/>
    </source>
</evidence>
<evidence type="ECO:0000313" key="9">
    <source>
        <dbReference type="Proteomes" id="UP000011083"/>
    </source>
</evidence>
<evidence type="ECO:0000256" key="2">
    <source>
        <dbReference type="ARBA" id="ARBA00022771"/>
    </source>
</evidence>
<protein>
    <submittedName>
        <fullName evidence="8">MYC binding protein 2, putative</fullName>
    </submittedName>
</protein>
<feature type="region of interest" description="Disordered" evidence="6">
    <location>
        <begin position="673"/>
        <end position="708"/>
    </location>
</feature>
<dbReference type="InterPro" id="IPR002867">
    <property type="entry name" value="IBR_dom"/>
</dbReference>
<dbReference type="AlphaFoldDB" id="L8GJ68"/>
<dbReference type="EMBL" id="KB008125">
    <property type="protein sequence ID" value="ELR12226.1"/>
    <property type="molecule type" value="Genomic_DNA"/>
</dbReference>
<dbReference type="SMR" id="L8GJ68"/>
<evidence type="ECO:0000313" key="8">
    <source>
        <dbReference type="EMBL" id="ELR12226.1"/>
    </source>
</evidence>
<sequence>MGNEHSKPRLRRRSTVGSNEHQGKQARHRQRRQQHRESGALLEEGWVILDNGGKGLNDGNDSVIISVAALEPLGGDGSGAEESEEHRAEPSPNKEKGKEKEKAKENRRSGDEGDAGGVGHNDGDDFIAVGGDDVGSNSAAERKAKERKEGAKAKKGHKKGKKKEHKEHRKEKKSKKVVTTTPRASRDVAAADIMPDHRGGVEGEVHREYDDLPELVAEFDDNDADRLGDAAAVSIEEEKKEEQKKKKKKKEKEKEKEHDEFDIVSEEEKRSEEEKESAGLELLVPSPLAPGQHDPLAATDEDDELKKGAENMDESFIERYLAQLVEPSPDRAAKEEQKEERACLSCDRHFPASSPAFYPLANCVHAYCIDCLYNHLEQQLIRMEAERDDEPCVGKAKELEADVVSDDWMDRAFFRFVCPHPTCGATVSIDDLKAGFDVFGSLLAKELEENGCAVDKNPAWNGDEVQLLGEKEKHLLEQESLQRDVGEAVGDHHELMFEVDLALDDDGVRQHQHRENEEREDAARHPEGAGQLKKNENETEAAAPSSNKLSNSMKLFLESNEGYVLCPNESCGMIFEHLPPTAEEKAYMKKQQPVDDDGEPIQGDALEHYFDKRFRCRDCSTVFCSACNLVPYHLGFTCADYKNYLVAQHCFVCNKVLRGDITPYLPEDFVVRDGDGDGKAEQPSGGELAADDIDKGKEKADGHSDEAEMEPFQPVFRAFEKELPEPNQVPGVFFWKRRRLLKERQQLEREKREHERNEAARVAVQMMEYETQRRQVQDRRLAERKLREEQQAQEREEARKRKRAELVQRLRDGKEANITTMYVCDRAECKKEVEKKCLWKHTECGHACCGVYNEQTCLRCLDPACAGDGQTKDDYCNICWVEDLGSKPSIALETCGHVFHLDCLLKKLEAGWPTAVISFSFLDCPLCNERLSHPLLAPHLKPFLELEEYLTKMAVERLDMEGMKNDPGAKENPAKYAVDTFAFYLCYQCKAPYFGGKKECGRMLGDGGGEGEGGPAPAFNPKELICGACSNTLGQADCRVHGDAYMEWKCRFCCSLATYFCGGKARFCTPCHDRPAERVEFANWKTLDTFKAPACGGAASCPLHVDHPPNGTEEFCLGCSMCKASGFRFNATTASTV</sequence>
<dbReference type="CDD" id="cd20335">
    <property type="entry name" value="BRcat_RBR"/>
    <property type="match status" value="1"/>
</dbReference>
<accession>L8GJ68</accession>